<organism evidence="2">
    <name type="scientific">viral metagenome</name>
    <dbReference type="NCBI Taxonomy" id="1070528"/>
    <lineage>
        <taxon>unclassified sequences</taxon>
        <taxon>metagenomes</taxon>
        <taxon>organismal metagenomes</taxon>
    </lineage>
</organism>
<accession>A0A6C0LAK4</accession>
<feature type="domain" description="TNase-like" evidence="1">
    <location>
        <begin position="67"/>
        <end position="189"/>
    </location>
</feature>
<evidence type="ECO:0000313" key="2">
    <source>
        <dbReference type="EMBL" id="QHU26688.1"/>
    </source>
</evidence>
<protein>
    <recommendedName>
        <fullName evidence="1">TNase-like domain-containing protein</fullName>
    </recommendedName>
</protein>
<dbReference type="SUPFAM" id="SSF50199">
    <property type="entry name" value="Staphylococcal nuclease"/>
    <property type="match status" value="1"/>
</dbReference>
<dbReference type="Gene3D" id="2.40.50.90">
    <property type="match status" value="1"/>
</dbReference>
<evidence type="ECO:0000259" key="1">
    <source>
        <dbReference type="PROSITE" id="PS50830"/>
    </source>
</evidence>
<dbReference type="InterPro" id="IPR035437">
    <property type="entry name" value="SNase_OB-fold_sf"/>
</dbReference>
<dbReference type="InterPro" id="IPR016071">
    <property type="entry name" value="Staphylococal_nuclease_OB-fold"/>
</dbReference>
<dbReference type="AlphaFoldDB" id="A0A6C0LAK4"/>
<dbReference type="PROSITE" id="PS50830">
    <property type="entry name" value="TNASE_3"/>
    <property type="match status" value="1"/>
</dbReference>
<dbReference type="Pfam" id="PF00565">
    <property type="entry name" value="SNase"/>
    <property type="match status" value="1"/>
</dbReference>
<sequence>MNISFLLLLLSYLGQMNCLKAIKTNCCLFRRRSASSDVITYTEISNKHFDEYLNNVEYKDTTAFIPPIVAGKVIKVYDGDTITVASKIPGTALPIYRFRVRLAGIDSAEIKGNTDAEKKAAIVARDALHNLIFGKIIVLRNVGTEKYGRILADIYIENLHINQWMLDNNYAVPYDGGKKVRPPEWDNEL</sequence>
<dbReference type="SMART" id="SM00318">
    <property type="entry name" value="SNc"/>
    <property type="match status" value="1"/>
</dbReference>
<reference evidence="2" key="1">
    <citation type="journal article" date="2020" name="Nature">
        <title>Giant virus diversity and host interactions through global metagenomics.</title>
        <authorList>
            <person name="Schulz F."/>
            <person name="Roux S."/>
            <person name="Paez-Espino D."/>
            <person name="Jungbluth S."/>
            <person name="Walsh D.A."/>
            <person name="Denef V.J."/>
            <person name="McMahon K.D."/>
            <person name="Konstantinidis K.T."/>
            <person name="Eloe-Fadrosh E.A."/>
            <person name="Kyrpides N.C."/>
            <person name="Woyke T."/>
        </authorList>
    </citation>
    <scope>NUCLEOTIDE SEQUENCE</scope>
    <source>
        <strain evidence="2">GVMAG-M-3300027759-42</strain>
    </source>
</reference>
<name>A0A6C0LAK4_9ZZZZ</name>
<dbReference type="EMBL" id="MN740444">
    <property type="protein sequence ID" value="QHU26688.1"/>
    <property type="molecule type" value="Genomic_DNA"/>
</dbReference>
<proteinExistence type="predicted"/>